<name>A0A076MRE3_AMYME</name>
<dbReference type="AlphaFoldDB" id="A0A076MRE3"/>
<organism evidence="2 3">
    <name type="scientific">Amycolatopsis methanolica 239</name>
    <dbReference type="NCBI Taxonomy" id="1068978"/>
    <lineage>
        <taxon>Bacteria</taxon>
        <taxon>Bacillati</taxon>
        <taxon>Actinomycetota</taxon>
        <taxon>Actinomycetes</taxon>
        <taxon>Pseudonocardiales</taxon>
        <taxon>Pseudonocardiaceae</taxon>
        <taxon>Amycolatopsis</taxon>
        <taxon>Amycolatopsis methanolica group</taxon>
    </lineage>
</organism>
<gene>
    <name evidence="2" type="ORF">AMETH_3107</name>
</gene>
<dbReference type="PATRIC" id="fig|1068978.7.peg.3319"/>
<dbReference type="KEGG" id="amq:AMETH_3107"/>
<protein>
    <submittedName>
        <fullName evidence="2">Peptidase C45 acyl-coenzyme A:6-aminopenicillanic acid acyl-transferase</fullName>
    </submittedName>
</protein>
<dbReference type="Proteomes" id="UP000062973">
    <property type="component" value="Chromosome"/>
</dbReference>
<dbReference type="SUPFAM" id="SSF56235">
    <property type="entry name" value="N-terminal nucleophile aminohydrolases (Ntn hydrolases)"/>
    <property type="match status" value="1"/>
</dbReference>
<dbReference type="EMBL" id="CP009110">
    <property type="protein sequence ID" value="AIJ23199.1"/>
    <property type="molecule type" value="Genomic_DNA"/>
</dbReference>
<evidence type="ECO:0000313" key="3">
    <source>
        <dbReference type="Proteomes" id="UP000062973"/>
    </source>
</evidence>
<evidence type="ECO:0000313" key="2">
    <source>
        <dbReference type="EMBL" id="AIJ23199.1"/>
    </source>
</evidence>
<dbReference type="Gene3D" id="3.60.60.10">
    <property type="entry name" value="Penicillin V Acylase, Chain A"/>
    <property type="match status" value="1"/>
</dbReference>
<evidence type="ECO:0000256" key="1">
    <source>
        <dbReference type="SAM" id="MobiDB-lite"/>
    </source>
</evidence>
<keyword evidence="2" id="KW-0808">Transferase</keyword>
<dbReference type="GO" id="GO:0016740">
    <property type="term" value="F:transferase activity"/>
    <property type="evidence" value="ECO:0007669"/>
    <property type="project" value="UniProtKB-KW"/>
</dbReference>
<proteinExistence type="predicted"/>
<feature type="region of interest" description="Disordered" evidence="1">
    <location>
        <begin position="197"/>
        <end position="216"/>
    </location>
</feature>
<reference evidence="2 3" key="1">
    <citation type="submission" date="2014-07" db="EMBL/GenBank/DDBJ databases">
        <title>Whole Genome Sequence of the Amycolatopsis methanolica 239.</title>
        <authorList>
            <person name="Tang B."/>
        </authorList>
    </citation>
    <scope>NUCLEOTIDE SEQUENCE [LARGE SCALE GENOMIC DNA]</scope>
    <source>
        <strain evidence="2 3">239</strain>
    </source>
</reference>
<sequence length="287" mass="30571">MCFLAGMNGPRHWLLASNSDNPYTTTNHLLAASGERHSYLAVRVVVPDADVFVPWAGMLTRGVNAAGLGFTYAFVPEQDMADHPAQEWSARMLATASTVEEGLTYLTGDETLPGNYLFADRSGGMAVVEVGGGRVEVRPPATGTEARANGWRFLAEKAAPSWDDSTASTHRQGRGSELLGALDTASPEALRHVLRDHREDGGPAGKHGRSLCNHGTTDGTISSEIIDPSGHLWFGFGFPCGSPRGYEQDSRTPWGRLVRFSLAEGSGSGDLTTADGTITPLGVRLMS</sequence>
<dbReference type="InterPro" id="IPR029055">
    <property type="entry name" value="Ntn_hydrolases_N"/>
</dbReference>
<keyword evidence="3" id="KW-1185">Reference proteome</keyword>
<accession>A0A076MRE3</accession>
<dbReference type="HOGENOM" id="CLU_968534_0_0_11"/>